<keyword evidence="2" id="KW-1185">Reference proteome</keyword>
<dbReference type="PANTHER" id="PTHR11439:SF497">
    <property type="entry name" value="CYSTEINE-RICH RLK (RECEPTOR-LIKE PROTEIN KINASE) 8"/>
    <property type="match status" value="1"/>
</dbReference>
<dbReference type="STRING" id="4081.A0A3Q7EBH2"/>
<dbReference type="EnsemblPlants" id="Solyc01g016686.1.1">
    <property type="protein sequence ID" value="Solyc01g016686.1.1"/>
    <property type="gene ID" value="Solyc01g016686.1"/>
</dbReference>
<sequence length="107" mass="12194">MFRQLVGSLNYFTITQHDISFAVQQVSQIMLTPRHIHLEAVHGIIRYLLGTSTCRLFFPSGSPNFSDSEWAGCADTSRSSLISWKSKKQDRVSKYLIEAEYRSMCAT</sequence>
<dbReference type="Gramene" id="Solyc01g016686.1.1">
    <property type="protein sequence ID" value="Solyc01g016686.1.1"/>
    <property type="gene ID" value="Solyc01g016686.1"/>
</dbReference>
<accession>A0A3Q7EBH2</accession>
<evidence type="ECO:0000313" key="1">
    <source>
        <dbReference type="EnsemblPlants" id="Solyc01g016686.1.1"/>
    </source>
</evidence>
<protein>
    <recommendedName>
        <fullName evidence="3">Reverse transcriptase Ty1/copia-type domain-containing protein</fullName>
    </recommendedName>
</protein>
<dbReference type="AlphaFoldDB" id="A0A3Q7EBH2"/>
<reference evidence="1" key="1">
    <citation type="journal article" date="2012" name="Nature">
        <title>The tomato genome sequence provides insights into fleshy fruit evolution.</title>
        <authorList>
            <consortium name="Tomato Genome Consortium"/>
        </authorList>
    </citation>
    <scope>NUCLEOTIDE SEQUENCE [LARGE SCALE GENOMIC DNA]</scope>
    <source>
        <strain evidence="1">cv. Heinz 1706</strain>
    </source>
</reference>
<dbReference type="Proteomes" id="UP000004994">
    <property type="component" value="Chromosome 1"/>
</dbReference>
<organism evidence="1">
    <name type="scientific">Solanum lycopersicum</name>
    <name type="common">Tomato</name>
    <name type="synonym">Lycopersicon esculentum</name>
    <dbReference type="NCBI Taxonomy" id="4081"/>
    <lineage>
        <taxon>Eukaryota</taxon>
        <taxon>Viridiplantae</taxon>
        <taxon>Streptophyta</taxon>
        <taxon>Embryophyta</taxon>
        <taxon>Tracheophyta</taxon>
        <taxon>Spermatophyta</taxon>
        <taxon>Magnoliopsida</taxon>
        <taxon>eudicotyledons</taxon>
        <taxon>Gunneridae</taxon>
        <taxon>Pentapetalae</taxon>
        <taxon>asterids</taxon>
        <taxon>lamiids</taxon>
        <taxon>Solanales</taxon>
        <taxon>Solanaceae</taxon>
        <taxon>Solanoideae</taxon>
        <taxon>Solaneae</taxon>
        <taxon>Solanum</taxon>
        <taxon>Solanum subgen. Lycopersicon</taxon>
    </lineage>
</organism>
<dbReference type="PANTHER" id="PTHR11439">
    <property type="entry name" value="GAG-POL-RELATED RETROTRANSPOSON"/>
    <property type="match status" value="1"/>
</dbReference>
<evidence type="ECO:0000313" key="2">
    <source>
        <dbReference type="Proteomes" id="UP000004994"/>
    </source>
</evidence>
<name>A0A3Q7EBH2_SOLLC</name>
<dbReference type="InParanoid" id="A0A3Q7EBH2"/>
<reference evidence="1" key="2">
    <citation type="submission" date="2019-01" db="UniProtKB">
        <authorList>
            <consortium name="EnsemblPlants"/>
        </authorList>
    </citation>
    <scope>IDENTIFICATION</scope>
    <source>
        <strain evidence="1">cv. Heinz 1706</strain>
    </source>
</reference>
<proteinExistence type="predicted"/>
<evidence type="ECO:0008006" key="3">
    <source>
        <dbReference type="Google" id="ProtNLM"/>
    </source>
</evidence>